<name>A0ABZ1BX26_9FIRM</name>
<dbReference type="Proteomes" id="UP001332192">
    <property type="component" value="Chromosome"/>
</dbReference>
<dbReference type="InterPro" id="IPR001296">
    <property type="entry name" value="Glyco_trans_1"/>
</dbReference>
<proteinExistence type="inferred from homology"/>
<feature type="domain" description="Glycosyl transferase family 1" evidence="4">
    <location>
        <begin position="255"/>
        <end position="410"/>
    </location>
</feature>
<evidence type="ECO:0000313" key="6">
    <source>
        <dbReference type="EMBL" id="WRP16687.1"/>
    </source>
</evidence>
<keyword evidence="7" id="KW-1185">Reference proteome</keyword>
<dbReference type="PANTHER" id="PTHR43025">
    <property type="entry name" value="MONOGALACTOSYLDIACYLGLYCEROL SYNTHASE"/>
    <property type="match status" value="1"/>
</dbReference>
<dbReference type="GO" id="GO:0016757">
    <property type="term" value="F:glycosyltransferase activity"/>
    <property type="evidence" value="ECO:0007669"/>
    <property type="project" value="UniProtKB-KW"/>
</dbReference>
<dbReference type="EMBL" id="CP141615">
    <property type="protein sequence ID" value="WRP16687.1"/>
    <property type="molecule type" value="Genomic_DNA"/>
</dbReference>
<dbReference type="PANTHER" id="PTHR43025:SF3">
    <property type="entry name" value="MONOGALACTOSYLDIACYLGLYCEROL SYNTHASE 1, CHLOROPLASTIC"/>
    <property type="match status" value="1"/>
</dbReference>
<dbReference type="InterPro" id="IPR050519">
    <property type="entry name" value="Glycosyltransf_28_UgtP"/>
</dbReference>
<dbReference type="Gene3D" id="3.40.50.2000">
    <property type="entry name" value="Glycogen Phosphorylase B"/>
    <property type="match status" value="1"/>
</dbReference>
<dbReference type="Pfam" id="PF00534">
    <property type="entry name" value="Glycos_transf_1"/>
    <property type="match status" value="1"/>
</dbReference>
<evidence type="ECO:0000259" key="4">
    <source>
        <dbReference type="Pfam" id="PF00534"/>
    </source>
</evidence>
<keyword evidence="2 6" id="KW-0328">Glycosyltransferase</keyword>
<dbReference type="InterPro" id="IPR009695">
    <property type="entry name" value="Diacylglyc_glucosyltr_N"/>
</dbReference>
<evidence type="ECO:0000256" key="3">
    <source>
        <dbReference type="ARBA" id="ARBA00022679"/>
    </source>
</evidence>
<evidence type="ECO:0000313" key="7">
    <source>
        <dbReference type="Proteomes" id="UP001332192"/>
    </source>
</evidence>
<evidence type="ECO:0000259" key="5">
    <source>
        <dbReference type="Pfam" id="PF06925"/>
    </source>
</evidence>
<keyword evidence="3 6" id="KW-0808">Transferase</keyword>
<gene>
    <name evidence="6" type="ORF">U7230_11375</name>
</gene>
<dbReference type="Pfam" id="PF06925">
    <property type="entry name" value="MGDG_synth"/>
    <property type="match status" value="1"/>
</dbReference>
<dbReference type="RefSeq" id="WP_324715959.1">
    <property type="nucleotide sequence ID" value="NZ_CP141615.1"/>
</dbReference>
<protein>
    <submittedName>
        <fullName evidence="6">Glycosyltransferase</fullName>
        <ecNumber evidence="6">2.4.-.-</ecNumber>
    </submittedName>
</protein>
<accession>A0ABZ1BX26</accession>
<dbReference type="EC" id="2.4.-.-" evidence="6"/>
<reference evidence="6 7" key="1">
    <citation type="journal article" date="2024" name="Front. Microbiol.">
        <title>Novel thermophilic genera Geochorda gen. nov. and Carboxydochorda gen. nov. from the deep terrestrial subsurface reveal the ecophysiological diversity in the class Limnochordia.</title>
        <authorList>
            <person name="Karnachuk O.V."/>
            <person name="Lukina A.P."/>
            <person name="Avakyan M.R."/>
            <person name="Kadnikov V.V."/>
            <person name="Begmatov S."/>
            <person name="Beletsky A.V."/>
            <person name="Vlasova K.G."/>
            <person name="Novikov A.A."/>
            <person name="Shcherbakova V.A."/>
            <person name="Mardanov A.V."/>
            <person name="Ravin N.V."/>
        </authorList>
    </citation>
    <scope>NUCLEOTIDE SEQUENCE [LARGE SCALE GENOMIC DNA]</scope>
    <source>
        <strain evidence="6 7">L945</strain>
    </source>
</reference>
<evidence type="ECO:0000256" key="2">
    <source>
        <dbReference type="ARBA" id="ARBA00022676"/>
    </source>
</evidence>
<sequence>MDSAPVDPGDRIQRTLARIRVALPGRPSTLWRRRLATLRRLSARYRLRPAPVWRHVEPLDVLVLAATYGNGHLQAGRAVMQALVALRPELRTGMLDFFDLINPVFNAATRFAYIYSVRRAPTLWREFYERTARIRPESFLQQRLFRLGSDKVKRLIVQSGARVVLSTHPTPGGVVAQLAADGELPFPVLSATVITDYVLHSQWVHPATGLYLAPCEEVARELIARGIDASRVVVTGIPIRPAFASPPGREDARRRWHLEDDRPTVLILTGAYGMMRGAVEACRYVADLPRPLRLLVVAGRDRQLARTLRAELRGARNPVRILGYVDRIVELMVASDLVVTKAGGLTVSEGLALGVPMVIYAPIPGQEEGNAAFLRRHRAGEIALDPADLAGVVSTLLERPDRRAAMAAAAAALGRPLAAQAAAKLLLERAGL</sequence>
<dbReference type="SUPFAM" id="SSF53756">
    <property type="entry name" value="UDP-Glycosyltransferase/glycogen phosphorylase"/>
    <property type="match status" value="1"/>
</dbReference>
<comment type="similarity">
    <text evidence="1">Belongs to the glycosyltransferase 28 family.</text>
</comment>
<feature type="domain" description="Diacylglycerol glucosyltransferase N-terminal" evidence="5">
    <location>
        <begin position="72"/>
        <end position="239"/>
    </location>
</feature>
<organism evidence="6 7">
    <name type="scientific">Carboxydichorda subterranea</name>
    <dbReference type="NCBI Taxonomy" id="3109565"/>
    <lineage>
        <taxon>Bacteria</taxon>
        <taxon>Bacillati</taxon>
        <taxon>Bacillota</taxon>
        <taxon>Limnochordia</taxon>
        <taxon>Limnochordales</taxon>
        <taxon>Geochordaceae</taxon>
        <taxon>Carboxydichorda</taxon>
    </lineage>
</organism>
<evidence type="ECO:0000256" key="1">
    <source>
        <dbReference type="ARBA" id="ARBA00006962"/>
    </source>
</evidence>